<accession>A0A510URF5</accession>
<evidence type="ECO:0000313" key="3">
    <source>
        <dbReference type="Proteomes" id="UP000321787"/>
    </source>
</evidence>
<feature type="transmembrane region" description="Helical" evidence="1">
    <location>
        <begin position="12"/>
        <end position="33"/>
    </location>
</feature>
<name>A0A510URF5_ALIFS</name>
<evidence type="ECO:0000313" key="2">
    <source>
        <dbReference type="EMBL" id="GEK16041.1"/>
    </source>
</evidence>
<sequence>MKKNQTKLAQRGAMSVDVMLVSGFIILALIYIISKGPTIAYAWNKIMFTTDVSSIISATRDWKKSRPNFDGVSIQKICDITDLSDSICGTSGDGKSTNAFGGDWRVSVNASKGLFDITATLPNDTDRIDDIADTMASSTRSGCIEAAGCATIKTSANSVTMTF</sequence>
<dbReference type="EMBL" id="BJTZ01000057">
    <property type="protein sequence ID" value="GEK16041.1"/>
    <property type="molecule type" value="Genomic_DNA"/>
</dbReference>
<dbReference type="AlphaFoldDB" id="A0A510URF5"/>
<comment type="caution">
    <text evidence="2">The sequence shown here is derived from an EMBL/GenBank/DDBJ whole genome shotgun (WGS) entry which is preliminary data.</text>
</comment>
<keyword evidence="1" id="KW-1133">Transmembrane helix</keyword>
<organism evidence="2 3">
    <name type="scientific">Aliivibrio fischeri</name>
    <name type="common">Vibrio fischeri</name>
    <dbReference type="NCBI Taxonomy" id="668"/>
    <lineage>
        <taxon>Bacteria</taxon>
        <taxon>Pseudomonadati</taxon>
        <taxon>Pseudomonadota</taxon>
        <taxon>Gammaproteobacteria</taxon>
        <taxon>Vibrionales</taxon>
        <taxon>Vibrionaceae</taxon>
        <taxon>Aliivibrio</taxon>
    </lineage>
</organism>
<reference evidence="2 3" key="1">
    <citation type="submission" date="2019-07" db="EMBL/GenBank/DDBJ databases">
        <title>Whole genome shotgun sequence of Aliivibrio fischeri NBRC 101058.</title>
        <authorList>
            <person name="Hosoyama A."/>
            <person name="Uohara A."/>
            <person name="Ohji S."/>
            <person name="Ichikawa N."/>
        </authorList>
    </citation>
    <scope>NUCLEOTIDE SEQUENCE [LARGE SCALE GENOMIC DNA]</scope>
    <source>
        <strain evidence="2 3">NBRC 101058</strain>
    </source>
</reference>
<keyword evidence="1" id="KW-0472">Membrane</keyword>
<keyword evidence="1" id="KW-0812">Transmembrane</keyword>
<proteinExistence type="predicted"/>
<evidence type="ECO:0000256" key="1">
    <source>
        <dbReference type="SAM" id="Phobius"/>
    </source>
</evidence>
<dbReference type="Proteomes" id="UP000321787">
    <property type="component" value="Unassembled WGS sequence"/>
</dbReference>
<dbReference type="Gene3D" id="3.30.1690.10">
    <property type="entry name" value="TcpA-like pilin"/>
    <property type="match status" value="1"/>
</dbReference>
<gene>
    <name evidence="2" type="ORF">AFI02nite_40770</name>
</gene>
<protein>
    <submittedName>
        <fullName evidence="2">Uncharacterized protein</fullName>
    </submittedName>
</protein>